<dbReference type="AlphaFoldDB" id="A0A4Q4PWL6"/>
<dbReference type="OrthoDB" id="3682306at2759"/>
<gene>
    <name evidence="1" type="ORF">AA0113_g12578</name>
</gene>
<dbReference type="EMBL" id="PEJP01000108">
    <property type="protein sequence ID" value="RYO26112.1"/>
    <property type="molecule type" value="Genomic_DNA"/>
</dbReference>
<protein>
    <submittedName>
        <fullName evidence="1">Uncharacterized protein</fullName>
    </submittedName>
</protein>
<keyword evidence="2" id="KW-1185">Reference proteome</keyword>
<organism evidence="1 2">
    <name type="scientific">Alternaria arborescens</name>
    <dbReference type="NCBI Taxonomy" id="156630"/>
    <lineage>
        <taxon>Eukaryota</taxon>
        <taxon>Fungi</taxon>
        <taxon>Dikarya</taxon>
        <taxon>Ascomycota</taxon>
        <taxon>Pezizomycotina</taxon>
        <taxon>Dothideomycetes</taxon>
        <taxon>Pleosporomycetidae</taxon>
        <taxon>Pleosporales</taxon>
        <taxon>Pleosporineae</taxon>
        <taxon>Pleosporaceae</taxon>
        <taxon>Alternaria</taxon>
        <taxon>Alternaria sect. Alternaria</taxon>
    </lineage>
</organism>
<reference evidence="2" key="1">
    <citation type="journal article" date="2019" name="bioRxiv">
        <title>Genomics, evolutionary history and diagnostics of the Alternaria alternata species group including apple and Asian pear pathotypes.</title>
        <authorList>
            <person name="Armitage A.D."/>
            <person name="Cockerton H.M."/>
            <person name="Sreenivasaprasad S."/>
            <person name="Woodhall J.W."/>
            <person name="Lane C.R."/>
            <person name="Harrison R.J."/>
            <person name="Clarkson J.P."/>
        </authorList>
    </citation>
    <scope>NUCLEOTIDE SEQUENCE [LARGE SCALE GENOMIC DNA]</scope>
    <source>
        <strain evidence="2">RGR 97.0016</strain>
    </source>
</reference>
<comment type="caution">
    <text evidence="1">The sequence shown here is derived from an EMBL/GenBank/DDBJ whole genome shotgun (WGS) entry which is preliminary data.</text>
</comment>
<evidence type="ECO:0000313" key="2">
    <source>
        <dbReference type="Proteomes" id="UP000293823"/>
    </source>
</evidence>
<proteinExistence type="predicted"/>
<accession>A0A4Q4PWL6</accession>
<sequence>MRIMAPANPPTSLVNSIKTIEALKVLIIDQVRAIHGHSYPTKHYTFSVLTSALPPTLPPPGSSIRKPIVFYTAQAIVYTKPDSFAEWKLLAESELGDSTWEAVENLYCKLQEQVGEVTQNLVLRQMWNGKEAIADLMSDI</sequence>
<name>A0A4Q4PWL6_9PLEO</name>
<evidence type="ECO:0000313" key="1">
    <source>
        <dbReference type="EMBL" id="RYO26112.1"/>
    </source>
</evidence>
<dbReference type="Proteomes" id="UP000293823">
    <property type="component" value="Unassembled WGS sequence"/>
</dbReference>